<accession>A0A1L7WJG4</accession>
<dbReference type="Proteomes" id="UP000184330">
    <property type="component" value="Unassembled WGS sequence"/>
</dbReference>
<evidence type="ECO:0000313" key="5">
    <source>
        <dbReference type="Proteomes" id="UP000184330"/>
    </source>
</evidence>
<dbReference type="CDD" id="cd03424">
    <property type="entry name" value="NUDIX_ADPRase_Nudt5_UGPPase_Nudt14"/>
    <property type="match status" value="1"/>
</dbReference>
<reference evidence="4 5" key="1">
    <citation type="submission" date="2016-03" db="EMBL/GenBank/DDBJ databases">
        <authorList>
            <person name="Ploux O."/>
        </authorList>
    </citation>
    <scope>NUCLEOTIDE SEQUENCE [LARGE SCALE GENOMIC DNA]</scope>
    <source>
        <strain evidence="4 5">UAMH 11012</strain>
    </source>
</reference>
<keyword evidence="5" id="KW-1185">Reference proteome</keyword>
<dbReference type="GO" id="GO:0006753">
    <property type="term" value="P:nucleoside phosphate metabolic process"/>
    <property type="evidence" value="ECO:0007669"/>
    <property type="project" value="TreeGrafter"/>
</dbReference>
<dbReference type="PANTHER" id="PTHR11839:SF18">
    <property type="entry name" value="NUDIX HYDROLASE DOMAIN-CONTAINING PROTEIN"/>
    <property type="match status" value="1"/>
</dbReference>
<dbReference type="Gene3D" id="3.90.79.10">
    <property type="entry name" value="Nucleoside Triphosphate Pyrophosphohydrolase"/>
    <property type="match status" value="1"/>
</dbReference>
<dbReference type="Pfam" id="PF00293">
    <property type="entry name" value="NUDIX"/>
    <property type="match status" value="1"/>
</dbReference>
<dbReference type="PROSITE" id="PS51462">
    <property type="entry name" value="NUDIX"/>
    <property type="match status" value="1"/>
</dbReference>
<proteinExistence type="predicted"/>
<evidence type="ECO:0000313" key="4">
    <source>
        <dbReference type="EMBL" id="CZR52917.1"/>
    </source>
</evidence>
<dbReference type="GO" id="GO:0080041">
    <property type="term" value="F:ADP-ribose pyrophosphohydrolase activity"/>
    <property type="evidence" value="ECO:0007669"/>
    <property type="project" value="TreeGrafter"/>
</dbReference>
<dbReference type="EMBL" id="FJOG01000003">
    <property type="protein sequence ID" value="CZR52917.1"/>
    <property type="molecule type" value="Genomic_DNA"/>
</dbReference>
<evidence type="ECO:0000256" key="1">
    <source>
        <dbReference type="ARBA" id="ARBA00001946"/>
    </source>
</evidence>
<dbReference type="InterPro" id="IPR000086">
    <property type="entry name" value="NUDIX_hydrolase_dom"/>
</dbReference>
<comment type="cofactor">
    <cofactor evidence="1">
        <name>Mg(2+)</name>
        <dbReference type="ChEBI" id="CHEBI:18420"/>
    </cofactor>
</comment>
<name>A0A1L7WJG4_9HELO</name>
<gene>
    <name evidence="4" type="ORF">PAC_02794</name>
</gene>
<sequence>MSEILSFDLPGFSPVVKISLNRFVLEELKSSWKKDLDWPTFQRSLLKFTAFDNWAETLKKDLELQNDNKHPFHEHPFSLRAIQIQTVNWWGKGDEPLGFLMMKTIIKNDKDHELPGIVFLRGGSVAVLMILNSEERKEEKFVVMTMQPRVPAGNLSFWEIPAGMLDDEAKKVILKARKEIEEETGLTIPYDEFKDMTKMALESATTNDNSQPAMYPSPGGSDEYIHLLVWEKEMDEKNIMDLREKLTGLRAQGELITLKLVRYEDLWREGARDSKTVASWALYEGLKREGKL</sequence>
<organism evidence="4 5">
    <name type="scientific">Phialocephala subalpina</name>
    <dbReference type="NCBI Taxonomy" id="576137"/>
    <lineage>
        <taxon>Eukaryota</taxon>
        <taxon>Fungi</taxon>
        <taxon>Dikarya</taxon>
        <taxon>Ascomycota</taxon>
        <taxon>Pezizomycotina</taxon>
        <taxon>Leotiomycetes</taxon>
        <taxon>Helotiales</taxon>
        <taxon>Mollisiaceae</taxon>
        <taxon>Phialocephala</taxon>
        <taxon>Phialocephala fortinii species complex</taxon>
    </lineage>
</organism>
<feature type="domain" description="Nudix hydrolase" evidence="3">
    <location>
        <begin position="120"/>
        <end position="283"/>
    </location>
</feature>
<dbReference type="AlphaFoldDB" id="A0A1L7WJG4"/>
<dbReference type="SUPFAM" id="SSF55811">
    <property type="entry name" value="Nudix"/>
    <property type="match status" value="1"/>
</dbReference>
<dbReference type="GO" id="GO:0080042">
    <property type="term" value="F:ADP-glucose pyrophosphohydrolase activity"/>
    <property type="evidence" value="ECO:0007669"/>
    <property type="project" value="TreeGrafter"/>
</dbReference>
<dbReference type="OrthoDB" id="10249920at2759"/>
<evidence type="ECO:0000259" key="3">
    <source>
        <dbReference type="PROSITE" id="PS51462"/>
    </source>
</evidence>
<dbReference type="STRING" id="576137.A0A1L7WJG4"/>
<protein>
    <submittedName>
        <fullName evidence="4">Related to nucleoside diphosphate-sugar hydrolase of the MutT (NUDIX) family</fullName>
    </submittedName>
</protein>
<evidence type="ECO:0000256" key="2">
    <source>
        <dbReference type="ARBA" id="ARBA00022801"/>
    </source>
</evidence>
<dbReference type="PANTHER" id="PTHR11839">
    <property type="entry name" value="UDP/ADP-SUGAR PYROPHOSPHATASE"/>
    <property type="match status" value="1"/>
</dbReference>
<dbReference type="InterPro" id="IPR015797">
    <property type="entry name" value="NUDIX_hydrolase-like_dom_sf"/>
</dbReference>
<dbReference type="GO" id="GO:0019693">
    <property type="term" value="P:ribose phosphate metabolic process"/>
    <property type="evidence" value="ECO:0007669"/>
    <property type="project" value="TreeGrafter"/>
</dbReference>
<keyword evidence="2 4" id="KW-0378">Hydrolase</keyword>